<feature type="transmembrane region" description="Helical" evidence="8">
    <location>
        <begin position="242"/>
        <end position="265"/>
    </location>
</feature>
<feature type="domain" description="Major facilitator superfamily (MFS) profile" evidence="9">
    <location>
        <begin position="1"/>
        <end position="442"/>
    </location>
</feature>
<feature type="transmembrane region" description="Helical" evidence="8">
    <location>
        <begin position="73"/>
        <end position="95"/>
    </location>
</feature>
<keyword evidence="3" id="KW-0813">Transport</keyword>
<evidence type="ECO:0000256" key="8">
    <source>
        <dbReference type="SAM" id="Phobius"/>
    </source>
</evidence>
<dbReference type="InterPro" id="IPR036259">
    <property type="entry name" value="MFS_trans_sf"/>
</dbReference>
<dbReference type="InterPro" id="IPR003663">
    <property type="entry name" value="Sugar/inositol_transpt"/>
</dbReference>
<protein>
    <recommendedName>
        <fullName evidence="9">Major facilitator superfamily (MFS) profile domain-containing protein</fullName>
    </recommendedName>
</protein>
<evidence type="ECO:0000256" key="7">
    <source>
        <dbReference type="ARBA" id="ARBA00044504"/>
    </source>
</evidence>
<evidence type="ECO:0000256" key="1">
    <source>
        <dbReference type="ARBA" id="ARBA00004141"/>
    </source>
</evidence>
<feature type="transmembrane region" description="Helical" evidence="8">
    <location>
        <begin position="107"/>
        <end position="127"/>
    </location>
</feature>
<comment type="similarity">
    <text evidence="7">Belongs to the major facilitator superfamily. Phosphate:H(+) symporter (TC 2.A.1.9) family.</text>
</comment>
<evidence type="ECO:0000256" key="6">
    <source>
        <dbReference type="ARBA" id="ARBA00023136"/>
    </source>
</evidence>
<keyword evidence="5 8" id="KW-1133">Transmembrane helix</keyword>
<evidence type="ECO:0000256" key="5">
    <source>
        <dbReference type="ARBA" id="ARBA00022989"/>
    </source>
</evidence>
<evidence type="ECO:0000256" key="4">
    <source>
        <dbReference type="ARBA" id="ARBA00022692"/>
    </source>
</evidence>
<dbReference type="PROSITE" id="PS50850">
    <property type="entry name" value="MFS"/>
    <property type="match status" value="1"/>
</dbReference>
<dbReference type="PANTHER" id="PTHR48021:SF21">
    <property type="entry name" value="SUGAR TRANSPORTER ERD6-LIKE 8"/>
    <property type="match status" value="1"/>
</dbReference>
<dbReference type="InterPro" id="IPR044775">
    <property type="entry name" value="MFS_ERD6/Tret1-like"/>
</dbReference>
<evidence type="ECO:0000313" key="11">
    <source>
        <dbReference type="Proteomes" id="UP001630127"/>
    </source>
</evidence>
<dbReference type="Pfam" id="PF00083">
    <property type="entry name" value="Sugar_tr"/>
    <property type="match status" value="1"/>
</dbReference>
<feature type="transmembrane region" description="Helical" evidence="8">
    <location>
        <begin position="306"/>
        <end position="327"/>
    </location>
</feature>
<evidence type="ECO:0000256" key="2">
    <source>
        <dbReference type="ARBA" id="ARBA00010992"/>
    </source>
</evidence>
<feature type="transmembrane region" description="Helical" evidence="8">
    <location>
        <begin position="339"/>
        <end position="363"/>
    </location>
</feature>
<dbReference type="EMBL" id="JBJUIK010000001">
    <property type="protein sequence ID" value="KAL3537988.1"/>
    <property type="molecule type" value="Genomic_DNA"/>
</dbReference>
<comment type="similarity">
    <text evidence="2">Belongs to the major facilitator superfamily. Sugar transporter (TC 2.A.1.1) family.</text>
</comment>
<dbReference type="AlphaFoldDB" id="A0ABD3B3U2"/>
<dbReference type="InterPro" id="IPR050549">
    <property type="entry name" value="MFS_Trehalose_Transporter"/>
</dbReference>
<feature type="transmembrane region" description="Helical" evidence="8">
    <location>
        <begin position="163"/>
        <end position="184"/>
    </location>
</feature>
<dbReference type="PRINTS" id="PR00171">
    <property type="entry name" value="SUGRTRNSPORT"/>
</dbReference>
<keyword evidence="11" id="KW-1185">Reference proteome</keyword>
<proteinExistence type="inferred from homology"/>
<name>A0ABD3B3U2_9GENT</name>
<dbReference type="CDD" id="cd17358">
    <property type="entry name" value="MFS_GLUT6_8_Class3_like"/>
    <property type="match status" value="1"/>
</dbReference>
<dbReference type="InterPro" id="IPR005828">
    <property type="entry name" value="MFS_sugar_transport-like"/>
</dbReference>
<keyword evidence="6 8" id="KW-0472">Membrane</keyword>
<dbReference type="InterPro" id="IPR020846">
    <property type="entry name" value="MFS_dom"/>
</dbReference>
<evidence type="ECO:0000256" key="3">
    <source>
        <dbReference type="ARBA" id="ARBA00022597"/>
    </source>
</evidence>
<feature type="transmembrane region" description="Helical" evidence="8">
    <location>
        <begin position="30"/>
        <end position="52"/>
    </location>
</feature>
<comment type="caution">
    <text evidence="10">The sequence shown here is derived from an EMBL/GenBank/DDBJ whole genome shotgun (WGS) entry which is preliminary data.</text>
</comment>
<feature type="transmembrane region" description="Helical" evidence="8">
    <location>
        <begin position="139"/>
        <end position="157"/>
    </location>
</feature>
<sequence length="442" mass="47801">MATLSDIEKGENDGKEIEVPLLEEKDGLDGLLMVLLATVVAVCGSFALGLCIGYSSPAQYPIMEELGLSFSQYSIFGSILTIGAMIGALTCGRIADTIGRKGAMRLSSIICTCGLIALYLAKIPVFIGEITPNKLRGALGSLNQLFMVIGLSASYVIGAFVGWRTLALCGLVPCVLLFSGLFFIPESPRWLAMSGQEEQFEAALKKLRGPHADISEEDNVTTLRLLPEVTVMNLFDKANIRAVIISVGVMAFQQFGGINGIYFYSNYIFTSAGFNPSVGSILYAFLQVIVTAINSILVDRTGRRPLLLKSASGLLLGSLLIAMSFLLKAQELATNWVPYLAVSGVLVYIAFFSIGMGAGPWIIMSEVFTLRIKGLGGGLVTFMNWFGSWLVSYTFGFLMLWSSSVENEPSIKRKASEESNKKIRFLASQGQVKQSNVAFRPS</sequence>
<keyword evidence="4 8" id="KW-0812">Transmembrane</keyword>
<reference evidence="10 11" key="1">
    <citation type="submission" date="2024-11" db="EMBL/GenBank/DDBJ databases">
        <title>A near-complete genome assembly of Cinchona calisaya.</title>
        <authorList>
            <person name="Lian D.C."/>
            <person name="Zhao X.W."/>
            <person name="Wei L."/>
        </authorList>
    </citation>
    <scope>NUCLEOTIDE SEQUENCE [LARGE SCALE GENOMIC DNA]</scope>
    <source>
        <tissue evidence="10">Nenye</tissue>
    </source>
</reference>
<keyword evidence="3" id="KW-0762">Sugar transport</keyword>
<dbReference type="Gene3D" id="1.20.1250.20">
    <property type="entry name" value="MFS general substrate transporter like domains"/>
    <property type="match status" value="1"/>
</dbReference>
<comment type="subcellular location">
    <subcellularLocation>
        <location evidence="1">Membrane</location>
        <topology evidence="1">Multi-pass membrane protein</topology>
    </subcellularLocation>
</comment>
<dbReference type="Proteomes" id="UP001630127">
    <property type="component" value="Unassembled WGS sequence"/>
</dbReference>
<feature type="transmembrane region" description="Helical" evidence="8">
    <location>
        <begin position="277"/>
        <end position="297"/>
    </location>
</feature>
<organism evidence="10 11">
    <name type="scientific">Cinchona calisaya</name>
    <dbReference type="NCBI Taxonomy" id="153742"/>
    <lineage>
        <taxon>Eukaryota</taxon>
        <taxon>Viridiplantae</taxon>
        <taxon>Streptophyta</taxon>
        <taxon>Embryophyta</taxon>
        <taxon>Tracheophyta</taxon>
        <taxon>Spermatophyta</taxon>
        <taxon>Magnoliopsida</taxon>
        <taxon>eudicotyledons</taxon>
        <taxon>Gunneridae</taxon>
        <taxon>Pentapetalae</taxon>
        <taxon>asterids</taxon>
        <taxon>lamiids</taxon>
        <taxon>Gentianales</taxon>
        <taxon>Rubiaceae</taxon>
        <taxon>Cinchonoideae</taxon>
        <taxon>Cinchoneae</taxon>
        <taxon>Cinchona</taxon>
    </lineage>
</organism>
<accession>A0ABD3B3U2</accession>
<gene>
    <name evidence="10" type="ORF">ACH5RR_001354</name>
</gene>
<dbReference type="SUPFAM" id="SSF103473">
    <property type="entry name" value="MFS general substrate transporter"/>
    <property type="match status" value="1"/>
</dbReference>
<dbReference type="PANTHER" id="PTHR48021">
    <property type="match status" value="1"/>
</dbReference>
<dbReference type="GO" id="GO:0016020">
    <property type="term" value="C:membrane"/>
    <property type="evidence" value="ECO:0007669"/>
    <property type="project" value="UniProtKB-SubCell"/>
</dbReference>
<feature type="transmembrane region" description="Helical" evidence="8">
    <location>
        <begin position="375"/>
        <end position="401"/>
    </location>
</feature>
<evidence type="ECO:0000259" key="9">
    <source>
        <dbReference type="PROSITE" id="PS50850"/>
    </source>
</evidence>
<evidence type="ECO:0000313" key="10">
    <source>
        <dbReference type="EMBL" id="KAL3537988.1"/>
    </source>
</evidence>